<dbReference type="AlphaFoldDB" id="A0A261EWZ1"/>
<evidence type="ECO:0000313" key="6">
    <source>
        <dbReference type="Proteomes" id="UP000216454"/>
    </source>
</evidence>
<dbReference type="InterPro" id="IPR051782">
    <property type="entry name" value="ABC_Transporter_VariousFunc"/>
</dbReference>
<accession>A0A261EWZ1</accession>
<dbReference type="Pfam" id="PF00005">
    <property type="entry name" value="ABC_tran"/>
    <property type="match status" value="1"/>
</dbReference>
<dbReference type="SUPFAM" id="SSF52540">
    <property type="entry name" value="P-loop containing nucleoside triphosphate hydrolases"/>
    <property type="match status" value="1"/>
</dbReference>
<dbReference type="Gene3D" id="3.40.50.300">
    <property type="entry name" value="P-loop containing nucleotide triphosphate hydrolases"/>
    <property type="match status" value="1"/>
</dbReference>
<keyword evidence="2" id="KW-0547">Nucleotide-binding</keyword>
<dbReference type="Proteomes" id="UP000216454">
    <property type="component" value="Unassembled WGS sequence"/>
</dbReference>
<dbReference type="PANTHER" id="PTHR42939:SF1">
    <property type="entry name" value="ABC TRANSPORTER ATP-BINDING PROTEIN ALBC-RELATED"/>
    <property type="match status" value="1"/>
</dbReference>
<evidence type="ECO:0000259" key="4">
    <source>
        <dbReference type="PROSITE" id="PS50893"/>
    </source>
</evidence>
<reference evidence="5 6" key="1">
    <citation type="journal article" date="2017" name="BMC Genomics">
        <title>Comparative genomic and phylogenomic analyses of the Bifidobacteriaceae family.</title>
        <authorList>
            <person name="Lugli G.A."/>
            <person name="Milani C."/>
            <person name="Turroni F."/>
            <person name="Duranti S."/>
            <person name="Mancabelli L."/>
            <person name="Mangifesta M."/>
            <person name="Ferrario C."/>
            <person name="Modesto M."/>
            <person name="Mattarelli P."/>
            <person name="Jiri K."/>
            <person name="van Sinderen D."/>
            <person name="Ventura M."/>
        </authorList>
    </citation>
    <scope>NUCLEOTIDE SEQUENCE [LARGE SCALE GENOMIC DNA]</scope>
    <source>
        <strain evidence="5 6">DSM 24744</strain>
    </source>
</reference>
<dbReference type="PROSITE" id="PS00211">
    <property type="entry name" value="ABC_TRANSPORTER_1"/>
    <property type="match status" value="1"/>
</dbReference>
<dbReference type="GO" id="GO:0016887">
    <property type="term" value="F:ATP hydrolysis activity"/>
    <property type="evidence" value="ECO:0007669"/>
    <property type="project" value="InterPro"/>
</dbReference>
<evidence type="ECO:0000256" key="1">
    <source>
        <dbReference type="ARBA" id="ARBA00022448"/>
    </source>
</evidence>
<dbReference type="InterPro" id="IPR003439">
    <property type="entry name" value="ABC_transporter-like_ATP-bd"/>
</dbReference>
<organism evidence="5 6">
    <name type="scientific">Pseudoscardovia suis</name>
    <dbReference type="NCBI Taxonomy" id="987063"/>
    <lineage>
        <taxon>Bacteria</taxon>
        <taxon>Bacillati</taxon>
        <taxon>Actinomycetota</taxon>
        <taxon>Actinomycetes</taxon>
        <taxon>Bifidobacteriales</taxon>
        <taxon>Bifidobacteriaceae</taxon>
        <taxon>Pseudoscardovia</taxon>
    </lineage>
</organism>
<dbReference type="CDD" id="cd03230">
    <property type="entry name" value="ABC_DR_subfamily_A"/>
    <property type="match status" value="1"/>
</dbReference>
<sequence>MSDRNETSLECDLAQTVPALDVRGVSFRYPRAKNTVLTDITFHVQPGELVGLIGPNGSGKSTLIRTMFDIYAVQSGSIFVLGVDHADSLARMQSLYLSTNDDLPGFLTGEEYVQLFAQMYGVEIDATRFSALLKRYGLSGREHDLIEDYSHGMQKKLQLIVAFLLRVPLTVIDETLNGIDIESLFFAAQDLRDLCDEGHAALLCTHDFAMLERVADRVVLLYNGCIVEDLTVSHIRNEYGSIENLTMEVLGVEWGDDER</sequence>
<dbReference type="SMART" id="SM00382">
    <property type="entry name" value="AAA"/>
    <property type="match status" value="1"/>
</dbReference>
<protein>
    <submittedName>
        <fullName evidence="5">ABC transporter</fullName>
    </submittedName>
</protein>
<dbReference type="OrthoDB" id="9804819at2"/>
<dbReference type="EMBL" id="MWWQ01000008">
    <property type="protein sequence ID" value="OZG51374.1"/>
    <property type="molecule type" value="Genomic_DNA"/>
</dbReference>
<dbReference type="InterPro" id="IPR003593">
    <property type="entry name" value="AAA+_ATPase"/>
</dbReference>
<evidence type="ECO:0000256" key="2">
    <source>
        <dbReference type="ARBA" id="ARBA00022741"/>
    </source>
</evidence>
<dbReference type="GO" id="GO:0005524">
    <property type="term" value="F:ATP binding"/>
    <property type="evidence" value="ECO:0007669"/>
    <property type="project" value="UniProtKB-KW"/>
</dbReference>
<dbReference type="PANTHER" id="PTHR42939">
    <property type="entry name" value="ABC TRANSPORTER ATP-BINDING PROTEIN ALBC-RELATED"/>
    <property type="match status" value="1"/>
</dbReference>
<proteinExistence type="predicted"/>
<keyword evidence="3" id="KW-0067">ATP-binding</keyword>
<dbReference type="InterPro" id="IPR027417">
    <property type="entry name" value="P-loop_NTPase"/>
</dbReference>
<comment type="caution">
    <text evidence="5">The sequence shown here is derived from an EMBL/GenBank/DDBJ whole genome shotgun (WGS) entry which is preliminary data.</text>
</comment>
<keyword evidence="6" id="KW-1185">Reference proteome</keyword>
<evidence type="ECO:0000313" key="5">
    <source>
        <dbReference type="EMBL" id="OZG51374.1"/>
    </source>
</evidence>
<dbReference type="RefSeq" id="WP_094691349.1">
    <property type="nucleotide sequence ID" value="NZ_MWWQ01000008.1"/>
</dbReference>
<evidence type="ECO:0000256" key="3">
    <source>
        <dbReference type="ARBA" id="ARBA00022840"/>
    </source>
</evidence>
<dbReference type="InterPro" id="IPR017871">
    <property type="entry name" value="ABC_transporter-like_CS"/>
</dbReference>
<feature type="domain" description="ABC transporter" evidence="4">
    <location>
        <begin position="20"/>
        <end position="248"/>
    </location>
</feature>
<keyword evidence="1" id="KW-0813">Transport</keyword>
<dbReference type="PROSITE" id="PS50893">
    <property type="entry name" value="ABC_TRANSPORTER_2"/>
    <property type="match status" value="1"/>
</dbReference>
<name>A0A261EWZ1_9BIFI</name>
<gene>
    <name evidence="5" type="ORF">PSSU_0997</name>
</gene>